<dbReference type="InterPro" id="IPR045158">
    <property type="entry name" value="KEA4/5/6-like"/>
</dbReference>
<feature type="transmembrane region" description="Helical" evidence="9">
    <location>
        <begin position="60"/>
        <end position="79"/>
    </location>
</feature>
<proteinExistence type="predicted"/>
<dbReference type="SUPFAM" id="SSF116726">
    <property type="entry name" value="TrkA C-terminal domain-like"/>
    <property type="match status" value="2"/>
</dbReference>
<feature type="transmembrane region" description="Helical" evidence="9">
    <location>
        <begin position="327"/>
        <end position="347"/>
    </location>
</feature>
<feature type="transmembrane region" description="Helical" evidence="9">
    <location>
        <begin position="86"/>
        <end position="113"/>
    </location>
</feature>
<keyword evidence="5" id="KW-0732">Signal</keyword>
<dbReference type="Pfam" id="PF02254">
    <property type="entry name" value="TrkA_N"/>
    <property type="match status" value="1"/>
</dbReference>
<dbReference type="Gene3D" id="3.40.50.720">
    <property type="entry name" value="NAD(P)-binding Rossmann-like Domain"/>
    <property type="match status" value="1"/>
</dbReference>
<evidence type="ECO:0000256" key="9">
    <source>
        <dbReference type="SAM" id="Phobius"/>
    </source>
</evidence>
<evidence type="ECO:0000259" key="10">
    <source>
        <dbReference type="PROSITE" id="PS51201"/>
    </source>
</evidence>
<feature type="transmembrane region" description="Helical" evidence="9">
    <location>
        <begin position="151"/>
        <end position="173"/>
    </location>
</feature>
<dbReference type="EMBL" id="MJGC01000106">
    <property type="protein sequence ID" value="OEJ72955.1"/>
    <property type="molecule type" value="Genomic_DNA"/>
</dbReference>
<evidence type="ECO:0000256" key="4">
    <source>
        <dbReference type="ARBA" id="ARBA00022692"/>
    </source>
</evidence>
<evidence type="ECO:0000256" key="6">
    <source>
        <dbReference type="ARBA" id="ARBA00022989"/>
    </source>
</evidence>
<feature type="domain" description="RCK C-terminal" evidence="11">
    <location>
        <begin position="579"/>
        <end position="664"/>
    </location>
</feature>
<name>A0A1E5QE58_9CYAN</name>
<dbReference type="PANTHER" id="PTHR16254">
    <property type="entry name" value="POTASSIUM/PROTON ANTIPORTER-RELATED"/>
    <property type="match status" value="1"/>
</dbReference>
<feature type="transmembrane region" description="Helical" evidence="9">
    <location>
        <begin position="7"/>
        <end position="28"/>
    </location>
</feature>
<dbReference type="OrthoDB" id="9793589at2"/>
<dbReference type="InterPro" id="IPR006037">
    <property type="entry name" value="RCK_C"/>
</dbReference>
<evidence type="ECO:0000259" key="11">
    <source>
        <dbReference type="PROSITE" id="PS51202"/>
    </source>
</evidence>
<comment type="caution">
    <text evidence="12">The sequence shown here is derived from an EMBL/GenBank/DDBJ whole genome shotgun (WGS) entry which is preliminary data.</text>
</comment>
<dbReference type="Pfam" id="PF00999">
    <property type="entry name" value="Na_H_Exchanger"/>
    <property type="match status" value="1"/>
</dbReference>
<dbReference type="Gene3D" id="3.30.70.1450">
    <property type="entry name" value="Regulator of K+ conductance, C-terminal domain"/>
    <property type="match status" value="2"/>
</dbReference>
<dbReference type="SUPFAM" id="SSF51735">
    <property type="entry name" value="NAD(P)-binding Rossmann-fold domains"/>
    <property type="match status" value="1"/>
</dbReference>
<dbReference type="PANTHER" id="PTHR16254:SF14">
    <property type="entry name" value="TRANSMEMBRANE AND COILED-COIL DOMAIN-CONTAINING PROTEIN 3"/>
    <property type="match status" value="1"/>
</dbReference>
<dbReference type="Gene3D" id="1.20.1530.20">
    <property type="match status" value="1"/>
</dbReference>
<evidence type="ECO:0000256" key="1">
    <source>
        <dbReference type="ARBA" id="ARBA00004141"/>
    </source>
</evidence>
<dbReference type="GO" id="GO:0016020">
    <property type="term" value="C:membrane"/>
    <property type="evidence" value="ECO:0007669"/>
    <property type="project" value="UniProtKB-SubCell"/>
</dbReference>
<feature type="domain" description="RCK C-terminal" evidence="11">
    <location>
        <begin position="677"/>
        <end position="747"/>
    </location>
</feature>
<dbReference type="InterPro" id="IPR006153">
    <property type="entry name" value="Cation/H_exchanger_TM"/>
</dbReference>
<organism evidence="12">
    <name type="scientific">Desertifilum tharense IPPAS B-1220</name>
    <dbReference type="NCBI Taxonomy" id="1781255"/>
    <lineage>
        <taxon>Bacteria</taxon>
        <taxon>Bacillati</taxon>
        <taxon>Cyanobacteriota</taxon>
        <taxon>Cyanophyceae</taxon>
        <taxon>Desertifilales</taxon>
        <taxon>Desertifilaceae</taxon>
        <taxon>Desertifilum</taxon>
    </lineage>
</organism>
<keyword evidence="6 9" id="KW-1133">Transmembrane helix</keyword>
<evidence type="ECO:0000313" key="12">
    <source>
        <dbReference type="EMBL" id="OEJ72955.1"/>
    </source>
</evidence>
<dbReference type="RefSeq" id="WP_069969434.1">
    <property type="nucleotide sequence ID" value="NZ_CM124774.1"/>
</dbReference>
<evidence type="ECO:0000256" key="5">
    <source>
        <dbReference type="ARBA" id="ARBA00022729"/>
    </source>
</evidence>
<feature type="transmembrane region" description="Helical" evidence="9">
    <location>
        <begin position="221"/>
        <end position="242"/>
    </location>
</feature>
<feature type="transmembrane region" description="Helical" evidence="9">
    <location>
        <begin position="179"/>
        <end position="209"/>
    </location>
</feature>
<dbReference type="InterPro" id="IPR036291">
    <property type="entry name" value="NAD(P)-bd_dom_sf"/>
</dbReference>
<dbReference type="GO" id="GO:0015386">
    <property type="term" value="F:potassium:proton antiporter activity"/>
    <property type="evidence" value="ECO:0007669"/>
    <property type="project" value="InterPro"/>
</dbReference>
<feature type="transmembrane region" description="Helical" evidence="9">
    <location>
        <begin position="359"/>
        <end position="381"/>
    </location>
</feature>
<feature type="domain" description="RCK N-terminal" evidence="10">
    <location>
        <begin position="413"/>
        <end position="530"/>
    </location>
</feature>
<dbReference type="PROSITE" id="PS51202">
    <property type="entry name" value="RCK_C"/>
    <property type="match status" value="2"/>
</dbReference>
<evidence type="ECO:0000256" key="7">
    <source>
        <dbReference type="ARBA" id="ARBA00023065"/>
    </source>
</evidence>
<evidence type="ECO:0000256" key="8">
    <source>
        <dbReference type="ARBA" id="ARBA00023136"/>
    </source>
</evidence>
<accession>A0A1E5QE58</accession>
<feature type="transmembrane region" description="Helical" evidence="9">
    <location>
        <begin position="299"/>
        <end position="321"/>
    </location>
</feature>
<keyword evidence="7" id="KW-0406">Ion transport</keyword>
<dbReference type="STRING" id="1781255.BH720_22335"/>
<dbReference type="InterPro" id="IPR038770">
    <property type="entry name" value="Na+/solute_symporter_sf"/>
</dbReference>
<keyword evidence="4 9" id="KW-0812">Transmembrane</keyword>
<dbReference type="PROSITE" id="PS51201">
    <property type="entry name" value="RCK_N"/>
    <property type="match status" value="1"/>
</dbReference>
<evidence type="ECO:0000256" key="2">
    <source>
        <dbReference type="ARBA" id="ARBA00022448"/>
    </source>
</evidence>
<feature type="transmembrane region" description="Helical" evidence="9">
    <location>
        <begin position="274"/>
        <end position="292"/>
    </location>
</feature>
<keyword evidence="8 9" id="KW-0472">Membrane</keyword>
<protein>
    <submittedName>
        <fullName evidence="12">Sodium:calcium exchanger</fullName>
    </submittedName>
</protein>
<reference evidence="12" key="1">
    <citation type="submission" date="2016-09" db="EMBL/GenBank/DDBJ databases">
        <title>Draft genome of thermotolerant cyanobacterium Desertifilum sp. strain IPPAS B-1220.</title>
        <authorList>
            <person name="Sinetova M.A."/>
            <person name="Bolakhan K."/>
            <person name="Zayadan B.K."/>
            <person name="Mironov K.S."/>
            <person name="Ustinova V."/>
            <person name="Kupriyanova E.V."/>
            <person name="Sidorov R.A."/>
            <person name="Skrypnik A.N."/>
            <person name="Gogoleva N.E."/>
            <person name="Gogolev Y.V."/>
            <person name="Los D.A."/>
        </authorList>
    </citation>
    <scope>NUCLEOTIDE SEQUENCE [LARGE SCALE GENOMIC DNA]</scope>
    <source>
        <strain evidence="12">IPPAS B-1220</strain>
    </source>
</reference>
<keyword evidence="3" id="KW-0050">Antiport</keyword>
<feature type="transmembrane region" description="Helical" evidence="9">
    <location>
        <begin position="119"/>
        <end position="139"/>
    </location>
</feature>
<dbReference type="InterPro" id="IPR036721">
    <property type="entry name" value="RCK_C_sf"/>
</dbReference>
<gene>
    <name evidence="12" type="ORF">BH720_22335</name>
</gene>
<dbReference type="Pfam" id="PF02080">
    <property type="entry name" value="TrkA_C"/>
    <property type="match status" value="2"/>
</dbReference>
<keyword evidence="2" id="KW-0813">Transport</keyword>
<evidence type="ECO:0000256" key="3">
    <source>
        <dbReference type="ARBA" id="ARBA00022449"/>
    </source>
</evidence>
<dbReference type="AlphaFoldDB" id="A0A1E5QE58"/>
<dbReference type="InterPro" id="IPR003148">
    <property type="entry name" value="RCK_N"/>
</dbReference>
<sequence>MQEDFRLIVDLVSVLAAAAMGGVFASLLRQPAILGYLLGGTIVGPAGLGLIKELIQVETLAQFGVAFLLFALGVEFSLTKLKKVQWIALGGGAAQIILTILGTTAIALAIGWVNSAPQGIFLGGILSLSSTAVVLKCLMESNETETPHAQVMLGILVVQDLALGLMLAVLPALDREPEAIASAVGFALLQLLLFAIGAIALGIWVIPPVLRLLARTESRELFLLGVVTICLGIALLTEHLGLSIEMGAFVAGLTISEVEYADQTLTYVEPLRDIFAALFFAAVGMLIDPLFLWDNLELILGLVILVLVGKFAIVTPIVRAFGYPLKTALMVGAGLAQIGEFSFVLASAGQTLGLVSRRVYLLIVGTTALTLIVTPFLLRWVPQLLNWAENTAGWEILNLPELPKEVSIEGSLSNHVVVCGYGQMGRNLIQLLQSHHYSVVAIDQSEGAIRAAADAGLPYVYGNAASLHVLEKAGVSHCRGLAIALPDPMSTRLCLKRALELSPDLDIVALASQDRDIELLYQLGAREVVQPKFEASLELATHLLTGMGFPLPVLQRQVQQIRNRHYLDLRPETSAEQVSRDLRRATQEMNSRWYPIPQHSPLIGLTLEETDFRRLTGVSLMAIRRAGGLELDYPEPQTSIEEGDRLLVVGESEELVAFEQLTKGEATVPPASQSCQWIKIPPQSHVVGQQLWQLHIRRDYGIEIQAIRRDGKFIRFPGGGADLQAGDLVLLCGNYQNIHKVRQILAATEVLLPLAVPSSIENNFDGMVILTEDGKK</sequence>
<comment type="subcellular location">
    <subcellularLocation>
        <location evidence="1">Membrane</location>
        <topology evidence="1">Multi-pass membrane protein</topology>
    </subcellularLocation>
</comment>